<evidence type="ECO:0000313" key="4">
    <source>
        <dbReference type="Proteomes" id="UP000019089"/>
    </source>
</evidence>
<keyword evidence="2" id="KW-1133">Transmembrane helix</keyword>
<proteinExistence type="predicted"/>
<evidence type="ECO:0000256" key="2">
    <source>
        <dbReference type="SAM" id="Phobius"/>
    </source>
</evidence>
<keyword evidence="2" id="KW-0812">Transmembrane</keyword>
<keyword evidence="1" id="KW-0175">Coiled coil</keyword>
<dbReference type="RefSeq" id="WP_025389246.1">
    <property type="nucleotide sequence ID" value="NZ_CP007014.1"/>
</dbReference>
<dbReference type="EMBL" id="CP007014">
    <property type="protein sequence ID" value="AHG43520.1"/>
    <property type="molecule type" value="Genomic_DNA"/>
</dbReference>
<evidence type="ECO:0000313" key="3">
    <source>
        <dbReference type="EMBL" id="AHG43520.1"/>
    </source>
</evidence>
<evidence type="ECO:0000256" key="1">
    <source>
        <dbReference type="SAM" id="Coils"/>
    </source>
</evidence>
<dbReference type="AlphaFoldDB" id="W0N231"/>
<accession>W0N231</accession>
<organism evidence="3 4">
    <name type="scientific">Pseudomonas syringae CC1557</name>
    <dbReference type="NCBI Taxonomy" id="1357279"/>
    <lineage>
        <taxon>Bacteria</taxon>
        <taxon>Pseudomonadati</taxon>
        <taxon>Pseudomonadota</taxon>
        <taxon>Gammaproteobacteria</taxon>
        <taxon>Pseudomonadales</taxon>
        <taxon>Pseudomonadaceae</taxon>
        <taxon>Pseudomonas</taxon>
        <taxon>Pseudomonas syringae</taxon>
    </lineage>
</organism>
<feature type="transmembrane region" description="Helical" evidence="2">
    <location>
        <begin position="163"/>
        <end position="186"/>
    </location>
</feature>
<sequence>MEKGPGALNAFDPTPAMLQQLKRHESAIQARHDALSEREKNTEKRLLEDRAALESKEQALYAQMEHRSRILEERENSVLQKQLDLEKALNKSSYESDKARRALSEEITAKREHLEILIAEAELEKARYSAQSQEAIQKNSGKFVSSALSTLGTKEQNFHTISIIWAVTGALSLVLAVIFAILSMIYSSDDFHQTSSSGLGYYFFHLFRGLLVVGVFAAMSRYAFLFSNSYMHESLKIGERVHAIKFGEFYLDTYGATAEWDQVREAFAHWNISGQSAFSRSEGGTLDVSFTGAAGKLAEKAVDIASKKAAPE</sequence>
<keyword evidence="2" id="KW-0472">Membrane</keyword>
<dbReference type="HOGENOM" id="CLU_891003_0_0_6"/>
<dbReference type="Proteomes" id="UP000019089">
    <property type="component" value="Chromosome"/>
</dbReference>
<dbReference type="KEGG" id="psyr:N018_07710"/>
<name>W0N231_PSESX</name>
<reference evidence="3 4" key="1">
    <citation type="submission" date="2013-12" db="EMBL/GenBank/DDBJ databases">
        <title>Interactions Between Genome Architecture and Virulence Genes in Pseudomonas syringae, strain CC1557 as a model.</title>
        <authorList>
            <person name="Baltrus D."/>
            <person name="Hockett K."/>
            <person name="Karlsrud E."/>
            <person name="Dougherty K."/>
            <person name="Nishimura M."/>
        </authorList>
    </citation>
    <scope>NUCLEOTIDE SEQUENCE [LARGE SCALE GENOMIC DNA]</scope>
    <source>
        <strain evidence="3 4">CC1557</strain>
    </source>
</reference>
<dbReference type="eggNOG" id="ENOG503325U">
    <property type="taxonomic scope" value="Bacteria"/>
</dbReference>
<feature type="coiled-coil region" evidence="1">
    <location>
        <begin position="104"/>
        <end position="138"/>
    </location>
</feature>
<protein>
    <submittedName>
        <fullName evidence="3">Uncharacterized protein</fullName>
    </submittedName>
</protein>
<gene>
    <name evidence="3" type="ORF">N018_07710</name>
</gene>
<feature type="transmembrane region" description="Helical" evidence="2">
    <location>
        <begin position="206"/>
        <end position="226"/>
    </location>
</feature>